<keyword evidence="12" id="KW-0961">Cell wall biogenesis/degradation</keyword>
<dbReference type="STRING" id="187101.VC03_05815"/>
<dbReference type="InterPro" id="IPR012338">
    <property type="entry name" value="Beta-lactam/transpept-like"/>
</dbReference>
<evidence type="ECO:0000256" key="8">
    <source>
        <dbReference type="ARBA" id="ARBA00022960"/>
    </source>
</evidence>
<sequence>MKARRVMDTEGEGKRITYFLFIVGCIFLLLILRLFYLQILNGDMYREKAMKNSLRENVIKAARGKIYDVNGQILADNVTGYKIIHLQTKTMSLEEKNILLQMNGNNKSMYNTLSSKKKAKLDEMFFDISYISKISNSSFDEILETFYKTPTMGFDKVITVVEDIPQDIALKEVEKLPNDRIDIVEYNKRNYPKGKLASHILGYVKLISAEEYKVLKNAGYLVDDLIGKKGIEKQYDKQLKGTDGQEFVEVDVKGNIIKKLDETNAIGGDNVYLSIDLDLQQYMTDIFSSNPGAFIAMDIKTGKIITFVSSPEIDANLLSSKMNKDDWNNLVNSKATPLVNKGIAGLYPPGSTFKAVTGLSILNSGISPQEGVNSTGTFTYGKVTFRDAHQYGHGYTNFYKSIEQSVNTYYYNFIMKIPRDNFFRIAREFGIGQRTGIDISGEQEGVLPTPEWKKKRYKKKSQQVWLPGDMINMSIGQGYILLTPMQVLMIYQTIANNGVMLYPTLVDRFVDSSGNTRNNKTRIKRKLDISMNSIKQMQEALKLPVSSPSGTAKILRLPYVKVSAKTGTAQNSGGANHSWIAGYFPSDNPQIAFVCLVENGGYGGVAAGQKARAFIEKFYKKGEETDNGRK</sequence>
<reference evidence="16 17" key="1">
    <citation type="journal article" date="2012" name="BMC Genomics">
        <title>Genomic sequence analysis and characterization of Sneathia amnii sp. nov.</title>
        <authorList>
            <consortium name="Vaginal Microbiome Consortium (additional members)"/>
            <person name="Harwich M.D.Jr."/>
            <person name="Serrano M.G."/>
            <person name="Fettweis J.M."/>
            <person name="Alves J.M."/>
            <person name="Reimers M.A."/>
            <person name="Buck G.A."/>
            <person name="Jefferson K.K."/>
        </authorList>
    </citation>
    <scope>NUCLEOTIDE SEQUENCE [LARGE SCALE GENOMIC DNA]</scope>
    <source>
        <strain evidence="16 17">SN35</strain>
    </source>
</reference>
<evidence type="ECO:0000256" key="4">
    <source>
        <dbReference type="ARBA" id="ARBA00022519"/>
    </source>
</evidence>
<evidence type="ECO:0000313" key="17">
    <source>
        <dbReference type="Proteomes" id="UP000033103"/>
    </source>
</evidence>
<name>A0A0E3UV59_9FUSO</name>
<keyword evidence="8" id="KW-0133">Cell shape</keyword>
<evidence type="ECO:0000256" key="6">
    <source>
        <dbReference type="ARBA" id="ARBA00022692"/>
    </source>
</evidence>
<dbReference type="KEGG" id="sns:VC03_05815"/>
<dbReference type="PANTHER" id="PTHR30627">
    <property type="entry name" value="PEPTIDOGLYCAN D,D-TRANSPEPTIDASE"/>
    <property type="match status" value="1"/>
</dbReference>
<dbReference type="GO" id="GO:0071555">
    <property type="term" value="P:cell wall organization"/>
    <property type="evidence" value="ECO:0007669"/>
    <property type="project" value="UniProtKB-KW"/>
</dbReference>
<dbReference type="GO" id="GO:0008360">
    <property type="term" value="P:regulation of cell shape"/>
    <property type="evidence" value="ECO:0007669"/>
    <property type="project" value="UniProtKB-KW"/>
</dbReference>
<dbReference type="RefSeq" id="WP_046329092.1">
    <property type="nucleotide sequence ID" value="NZ_CP011280.1"/>
</dbReference>
<keyword evidence="4" id="KW-0997">Cell inner membrane</keyword>
<keyword evidence="11 13" id="KW-0472">Membrane</keyword>
<keyword evidence="9" id="KW-0573">Peptidoglycan synthesis</keyword>
<dbReference type="SUPFAM" id="SSF56519">
    <property type="entry name" value="Penicillin binding protein dimerisation domain"/>
    <property type="match status" value="1"/>
</dbReference>
<dbReference type="PATRIC" id="fig|1069640.6.peg.1154"/>
<dbReference type="SUPFAM" id="SSF56601">
    <property type="entry name" value="beta-lactamase/transpeptidase-like"/>
    <property type="match status" value="1"/>
</dbReference>
<feature type="domain" description="Penicillin-binding protein transpeptidase" evidence="14">
    <location>
        <begin position="292"/>
        <end position="615"/>
    </location>
</feature>
<dbReference type="Gene3D" id="3.90.1310.10">
    <property type="entry name" value="Penicillin-binding protein 2a (Domain 2)"/>
    <property type="match status" value="2"/>
</dbReference>
<dbReference type="Pfam" id="PF00905">
    <property type="entry name" value="Transpeptidase"/>
    <property type="match status" value="1"/>
</dbReference>
<keyword evidence="7" id="KW-0378">Hydrolase</keyword>
<dbReference type="GO" id="GO:0005886">
    <property type="term" value="C:plasma membrane"/>
    <property type="evidence" value="ECO:0007669"/>
    <property type="project" value="UniProtKB-SubCell"/>
</dbReference>
<evidence type="ECO:0000256" key="1">
    <source>
        <dbReference type="ARBA" id="ARBA00004167"/>
    </source>
</evidence>
<evidence type="ECO:0000256" key="2">
    <source>
        <dbReference type="ARBA" id="ARBA00004236"/>
    </source>
</evidence>
<dbReference type="GO" id="GO:0009002">
    <property type="term" value="F:serine-type D-Ala-D-Ala carboxypeptidase activity"/>
    <property type="evidence" value="ECO:0007669"/>
    <property type="project" value="InterPro"/>
</dbReference>
<feature type="transmembrane region" description="Helical" evidence="13">
    <location>
        <begin position="16"/>
        <end position="36"/>
    </location>
</feature>
<dbReference type="Gene3D" id="1.10.10.1230">
    <property type="entry name" value="Penicillin-binding protein, N-terminal non-catalytic domain, head sub-domain"/>
    <property type="match status" value="1"/>
</dbReference>
<dbReference type="InterPro" id="IPR005311">
    <property type="entry name" value="PBP_dimer"/>
</dbReference>
<dbReference type="Gene3D" id="3.40.710.10">
    <property type="entry name" value="DD-peptidase/beta-lactamase superfamily"/>
    <property type="match status" value="1"/>
</dbReference>
<keyword evidence="5" id="KW-0645">Protease</keyword>
<proteinExistence type="predicted"/>
<dbReference type="InterPro" id="IPR050515">
    <property type="entry name" value="Beta-lactam/transpept"/>
</dbReference>
<dbReference type="AlphaFoldDB" id="A0A0E3UV59"/>
<dbReference type="Proteomes" id="UP000033103">
    <property type="component" value="Chromosome"/>
</dbReference>
<dbReference type="GO" id="GO:0006508">
    <property type="term" value="P:proteolysis"/>
    <property type="evidence" value="ECO:0007669"/>
    <property type="project" value="UniProtKB-KW"/>
</dbReference>
<feature type="domain" description="Penicillin-binding protein dimerisation" evidence="15">
    <location>
        <begin position="59"/>
        <end position="260"/>
    </location>
</feature>
<evidence type="ECO:0000313" key="16">
    <source>
        <dbReference type="EMBL" id="AKC95988.1"/>
    </source>
</evidence>
<evidence type="ECO:0000259" key="14">
    <source>
        <dbReference type="Pfam" id="PF00905"/>
    </source>
</evidence>
<evidence type="ECO:0000256" key="5">
    <source>
        <dbReference type="ARBA" id="ARBA00022670"/>
    </source>
</evidence>
<accession>A0A0E3UV59</accession>
<evidence type="ECO:0000256" key="10">
    <source>
        <dbReference type="ARBA" id="ARBA00022989"/>
    </source>
</evidence>
<dbReference type="InterPro" id="IPR036138">
    <property type="entry name" value="PBP_dimer_sf"/>
</dbReference>
<comment type="subcellular location">
    <subcellularLocation>
        <location evidence="2">Cell membrane</location>
    </subcellularLocation>
    <subcellularLocation>
        <location evidence="1">Membrane</location>
        <topology evidence="1">Single-pass membrane protein</topology>
    </subcellularLocation>
</comment>
<dbReference type="GO" id="GO:0008658">
    <property type="term" value="F:penicillin binding"/>
    <property type="evidence" value="ECO:0007669"/>
    <property type="project" value="InterPro"/>
</dbReference>
<evidence type="ECO:0000259" key="15">
    <source>
        <dbReference type="Pfam" id="PF03717"/>
    </source>
</evidence>
<dbReference type="GO" id="GO:0009252">
    <property type="term" value="P:peptidoglycan biosynthetic process"/>
    <property type="evidence" value="ECO:0007669"/>
    <property type="project" value="UniProtKB-KW"/>
</dbReference>
<evidence type="ECO:0000256" key="7">
    <source>
        <dbReference type="ARBA" id="ARBA00022801"/>
    </source>
</evidence>
<organism evidence="16 17">
    <name type="scientific">Sneathia vaginalis</name>
    <dbReference type="NCBI Taxonomy" id="187101"/>
    <lineage>
        <taxon>Bacteria</taxon>
        <taxon>Fusobacteriati</taxon>
        <taxon>Fusobacteriota</taxon>
        <taxon>Fusobacteriia</taxon>
        <taxon>Fusobacteriales</taxon>
        <taxon>Leptotrichiaceae</taxon>
        <taxon>Sneathia</taxon>
    </lineage>
</organism>
<evidence type="ECO:0000256" key="13">
    <source>
        <dbReference type="SAM" id="Phobius"/>
    </source>
</evidence>
<keyword evidence="10 13" id="KW-1133">Transmembrane helix</keyword>
<dbReference type="PANTHER" id="PTHR30627:SF2">
    <property type="entry name" value="PEPTIDOGLYCAN D,D-TRANSPEPTIDASE MRDA"/>
    <property type="match status" value="1"/>
</dbReference>
<dbReference type="HOGENOM" id="CLU_009289_1_2_0"/>
<dbReference type="EMBL" id="CP011280">
    <property type="protein sequence ID" value="AKC95988.1"/>
    <property type="molecule type" value="Genomic_DNA"/>
</dbReference>
<keyword evidence="3" id="KW-1003">Cell membrane</keyword>
<keyword evidence="6 13" id="KW-0812">Transmembrane</keyword>
<dbReference type="InterPro" id="IPR001460">
    <property type="entry name" value="PCN-bd_Tpept"/>
</dbReference>
<dbReference type="GO" id="GO:0071972">
    <property type="term" value="F:peptidoglycan L,D-transpeptidase activity"/>
    <property type="evidence" value="ECO:0007669"/>
    <property type="project" value="TreeGrafter"/>
</dbReference>
<dbReference type="Pfam" id="PF03717">
    <property type="entry name" value="PBP_dimer"/>
    <property type="match status" value="1"/>
</dbReference>
<keyword evidence="17" id="KW-1185">Reference proteome</keyword>
<evidence type="ECO:0000256" key="3">
    <source>
        <dbReference type="ARBA" id="ARBA00022475"/>
    </source>
</evidence>
<evidence type="ECO:0000256" key="12">
    <source>
        <dbReference type="ARBA" id="ARBA00023316"/>
    </source>
</evidence>
<gene>
    <name evidence="16" type="ORF">VC03_05815</name>
</gene>
<protein>
    <submittedName>
        <fullName evidence="16">Penicillin-binding protein</fullName>
    </submittedName>
</protein>
<dbReference type="NCBIfam" id="TIGR03423">
    <property type="entry name" value="pbp2_mrdA"/>
    <property type="match status" value="1"/>
</dbReference>
<evidence type="ECO:0000256" key="9">
    <source>
        <dbReference type="ARBA" id="ARBA00022984"/>
    </source>
</evidence>
<dbReference type="InterPro" id="IPR017790">
    <property type="entry name" value="Penicillin-binding_protein_2"/>
</dbReference>
<evidence type="ECO:0000256" key="11">
    <source>
        <dbReference type="ARBA" id="ARBA00023136"/>
    </source>
</evidence>